<sequence length="119" mass="13251">MMNKKLAKVLIEKGLITEGMEITAKFKTPGIDGMPTSYAREIFTLNGFLMRNGSYYFDLISTEDGQRMGLRSDTVIEIDGMCPIRFAASYDIDANGEPIVYTTKKRGRKSKAELALLNG</sequence>
<accession>A0A2L0UZV8</accession>
<dbReference type="GeneID" id="40088294"/>
<dbReference type="EMBL" id="MF403008">
    <property type="protein sequence ID" value="AUZ95061.1"/>
    <property type="molecule type" value="Genomic_DNA"/>
</dbReference>
<name>A0A2L0UZV8_9CAUD</name>
<dbReference type="RefSeq" id="YP_009611956.1">
    <property type="nucleotide sequence ID" value="NC_042013.1"/>
</dbReference>
<proteinExistence type="predicted"/>
<evidence type="ECO:0000313" key="1">
    <source>
        <dbReference type="EMBL" id="AUZ95061.1"/>
    </source>
</evidence>
<evidence type="ECO:0000313" key="2">
    <source>
        <dbReference type="Proteomes" id="UP000223025"/>
    </source>
</evidence>
<keyword evidence="2" id="KW-1185">Reference proteome</keyword>
<dbReference type="Proteomes" id="UP000223025">
    <property type="component" value="Segment"/>
</dbReference>
<protein>
    <submittedName>
        <fullName evidence="1">Uncharacterized protein</fullName>
    </submittedName>
</protein>
<dbReference type="KEGG" id="vg:40088294"/>
<organism evidence="1 2">
    <name type="scientific">Agrobacterium phage Atu_ph07</name>
    <dbReference type="NCBI Taxonomy" id="2024264"/>
    <lineage>
        <taxon>Viruses</taxon>
        <taxon>Duplodnaviria</taxon>
        <taxon>Heunggongvirae</taxon>
        <taxon>Uroviricota</taxon>
        <taxon>Caudoviricetes</taxon>
        <taxon>Polybotosvirus</taxon>
        <taxon>Polybotosvirus Atuph07</taxon>
    </lineage>
</organism>
<reference evidence="1 2" key="1">
    <citation type="submission" date="2017-06" db="EMBL/GenBank/DDBJ databases">
        <authorList>
            <person name="Kim H.J."/>
            <person name="Triplett B.A."/>
        </authorList>
    </citation>
    <scope>NUCLEOTIDE SEQUENCE [LARGE SCALE GENOMIC DNA]</scope>
</reference>